<dbReference type="GO" id="GO:0006103">
    <property type="term" value="P:2-oxoglutarate metabolic process"/>
    <property type="evidence" value="ECO:0007669"/>
    <property type="project" value="TreeGrafter"/>
</dbReference>
<evidence type="ECO:0000313" key="23">
    <source>
        <dbReference type="EMBL" id="PTH14435.1"/>
    </source>
</evidence>
<feature type="active site" description="Proton acceptor" evidence="15">
    <location>
        <position position="446"/>
    </location>
</feature>
<evidence type="ECO:0000256" key="16">
    <source>
        <dbReference type="PIRSR" id="PIRSR000350-3"/>
    </source>
</evidence>
<evidence type="ECO:0000256" key="15">
    <source>
        <dbReference type="PIRSR" id="PIRSR000350-2"/>
    </source>
</evidence>
<evidence type="ECO:0000256" key="17">
    <source>
        <dbReference type="PIRSR" id="PIRSR000350-4"/>
    </source>
</evidence>
<dbReference type="GO" id="GO:0005737">
    <property type="term" value="C:cytoplasm"/>
    <property type="evidence" value="ECO:0007669"/>
    <property type="project" value="UniProtKB-SubCell"/>
</dbReference>
<evidence type="ECO:0000256" key="12">
    <source>
        <dbReference type="ARBA" id="ARBA00023157"/>
    </source>
</evidence>
<dbReference type="Proteomes" id="UP000242694">
    <property type="component" value="Unassembled WGS sequence"/>
</dbReference>
<evidence type="ECO:0000256" key="11">
    <source>
        <dbReference type="ARBA" id="ARBA00023027"/>
    </source>
</evidence>
<keyword evidence="9 16" id="KW-0274">FAD</keyword>
<dbReference type="Proteomes" id="UP001171687">
    <property type="component" value="Unassembled WGS sequence"/>
</dbReference>
<keyword evidence="25" id="KW-1185">Reference proteome</keyword>
<dbReference type="RefSeq" id="WP_059106563.1">
    <property type="nucleotide sequence ID" value="NZ_AP024589.1"/>
</dbReference>
<dbReference type="GO" id="GO:0004148">
    <property type="term" value="F:dihydrolipoyl dehydrogenase (NADH) activity"/>
    <property type="evidence" value="ECO:0007669"/>
    <property type="project" value="UniProtKB-EC"/>
</dbReference>
<dbReference type="Gene3D" id="3.50.50.60">
    <property type="entry name" value="FAD/NAD(P)-binding domain"/>
    <property type="match status" value="2"/>
</dbReference>
<keyword evidence="13 18" id="KW-0676">Redox-active center</keyword>
<dbReference type="InterPro" id="IPR050151">
    <property type="entry name" value="Class-I_Pyr_Nuc-Dis_Oxidored"/>
</dbReference>
<comment type="similarity">
    <text evidence="4 18">Belongs to the class-I pyridine nucleotide-disulfide oxidoreductase family.</text>
</comment>
<dbReference type="PRINTS" id="PR00411">
    <property type="entry name" value="PNDRDTASEI"/>
</dbReference>
<evidence type="ECO:0000256" key="1">
    <source>
        <dbReference type="ARBA" id="ARBA00002052"/>
    </source>
</evidence>
<dbReference type="AlphaFoldDB" id="A0AAP8PM81"/>
<sequence>MVVGDFPIETDTIVIGAGPGGYVAAIRAAQLGQKVTIVEKGDLGGVCLNVGCIPSKALLHVSHRFVEAQDSENLGVVADGVKLNYDKVQEFKSSVVNKLTGGVESLLKGNKVEIVKGEAYFVDDHSLRVMDEKSAQTYNFKHAILATGSRPIEIPNFEFSDRVLDSTGALNLQEVPNKLVVIGGGYIGSELSTAFANFGSEVTILEGAKDILGGFEKQMSQPVKKGMKAKGIDVVTNAMAKNAEETEDGVKVTYEVKGEEKTIDADYVLVTVGRRPNTDELGLEEIGIKYGERGLLEVDKQSRTSVENIFAIGDIVPGLALAHKASYEGKVAAEVIAGEASEVDYVGMPAVAFTEPELAQVGYTEAQAKEEGIEYKASKFPYAANGRALSLDDTTGFVKLITTKEDNTLIGAQVAGTGASDVIAELGLAIESGMNAEDVALTVHAHPTLGEMTMEAAEKALGLPIHTM</sequence>
<accession>A0AAP8PM81</accession>
<evidence type="ECO:0000256" key="13">
    <source>
        <dbReference type="ARBA" id="ARBA00023284"/>
    </source>
</evidence>
<evidence type="ECO:0000313" key="24">
    <source>
        <dbReference type="Proteomes" id="UP000242470"/>
    </source>
</evidence>
<dbReference type="Gene3D" id="3.30.390.30">
    <property type="match status" value="1"/>
</dbReference>
<comment type="subcellular location">
    <subcellularLocation>
        <location evidence="3">Cytoplasm</location>
    </subcellularLocation>
    <subcellularLocation>
        <location evidence="2">Membrane</location>
        <topology evidence="2">Peripheral membrane protein</topology>
    </subcellularLocation>
</comment>
<name>A0AAP8PM81_9STAP</name>
<evidence type="ECO:0000313" key="21">
    <source>
        <dbReference type="EMBL" id="MDN4532280.1"/>
    </source>
</evidence>
<comment type="function">
    <text evidence="1">Lipoamide dehydrogenase is a component of the alpha-ketoacid dehydrogenase complexes.</text>
</comment>
<evidence type="ECO:0000256" key="8">
    <source>
        <dbReference type="ARBA" id="ARBA00022630"/>
    </source>
</evidence>
<dbReference type="InterPro" id="IPR023753">
    <property type="entry name" value="FAD/NAD-binding_dom"/>
</dbReference>
<keyword evidence="12" id="KW-1015">Disulfide bond</keyword>
<keyword evidence="11 16" id="KW-0520">NAD</keyword>
<gene>
    <name evidence="22" type="primary">lpdA</name>
    <name evidence="23" type="ORF">BU607_09270</name>
    <name evidence="22" type="ORF">CD158_10300</name>
    <name evidence="21" type="ORF">QYH67_01590</name>
</gene>
<proteinExistence type="inferred from homology"/>
<dbReference type="NCBIfam" id="TIGR01350">
    <property type="entry name" value="lipoamide_DH"/>
    <property type="match status" value="1"/>
</dbReference>
<dbReference type="EMBL" id="JAUHQC010000006">
    <property type="protein sequence ID" value="MDN4532280.1"/>
    <property type="molecule type" value="Genomic_DNA"/>
</dbReference>
<dbReference type="Pfam" id="PF07992">
    <property type="entry name" value="Pyr_redox_2"/>
    <property type="match status" value="1"/>
</dbReference>
<feature type="domain" description="Pyridine nucleotide-disulphide oxidoreductase dimerisation" evidence="19">
    <location>
        <begin position="348"/>
        <end position="457"/>
    </location>
</feature>
<dbReference type="FunFam" id="3.50.50.60:FF:000037">
    <property type="entry name" value="Dihydrolipoyl dehydrogenase"/>
    <property type="match status" value="1"/>
</dbReference>
<dbReference type="FunFam" id="3.30.390.30:FF:000001">
    <property type="entry name" value="Dihydrolipoyl dehydrogenase"/>
    <property type="match status" value="1"/>
</dbReference>
<dbReference type="InterPro" id="IPR006258">
    <property type="entry name" value="Lipoamide_DH"/>
</dbReference>
<evidence type="ECO:0000256" key="4">
    <source>
        <dbReference type="ARBA" id="ARBA00007532"/>
    </source>
</evidence>
<dbReference type="PANTHER" id="PTHR22912:SF160">
    <property type="entry name" value="DIHYDROLIPOYL DEHYDROGENASE"/>
    <property type="match status" value="1"/>
</dbReference>
<keyword evidence="7" id="KW-0963">Cytoplasm</keyword>
<dbReference type="Pfam" id="PF02852">
    <property type="entry name" value="Pyr_redox_dim"/>
    <property type="match status" value="1"/>
</dbReference>
<dbReference type="EMBL" id="PPQW01000098">
    <property type="protein sequence ID" value="PNZ65831.1"/>
    <property type="molecule type" value="Genomic_DNA"/>
</dbReference>
<dbReference type="Proteomes" id="UP000242470">
    <property type="component" value="Unassembled WGS sequence"/>
</dbReference>
<dbReference type="PRINTS" id="PR00368">
    <property type="entry name" value="FADPNR"/>
</dbReference>
<evidence type="ECO:0000256" key="9">
    <source>
        <dbReference type="ARBA" id="ARBA00022827"/>
    </source>
</evidence>
<comment type="caution">
    <text evidence="22">The sequence shown here is derived from an EMBL/GenBank/DDBJ whole genome shotgun (WGS) entry which is preliminary data.</text>
</comment>
<evidence type="ECO:0000259" key="19">
    <source>
        <dbReference type="Pfam" id="PF02852"/>
    </source>
</evidence>
<evidence type="ECO:0000256" key="10">
    <source>
        <dbReference type="ARBA" id="ARBA00023002"/>
    </source>
</evidence>
<evidence type="ECO:0000256" key="5">
    <source>
        <dbReference type="ARBA" id="ARBA00012608"/>
    </source>
</evidence>
<feature type="disulfide bond" description="Redox-active" evidence="17">
    <location>
        <begin position="47"/>
        <end position="52"/>
    </location>
</feature>
<feature type="binding site" evidence="16">
    <location>
        <begin position="147"/>
        <end position="149"/>
    </location>
    <ligand>
        <name>FAD</name>
        <dbReference type="ChEBI" id="CHEBI:57692"/>
    </ligand>
</feature>
<reference evidence="23 25" key="1">
    <citation type="journal article" date="2016" name="Front. Microbiol.">
        <title>Comprehensive Phylogenetic Analysis of Bovine Non-aureus Staphylococci Species Based on Whole-Genome Sequencing.</title>
        <authorList>
            <person name="Naushad S."/>
            <person name="Barkema H.W."/>
            <person name="Luby C."/>
            <person name="Condas L.A."/>
            <person name="Nobrega D.B."/>
            <person name="Carson D.A."/>
            <person name="De Buck J."/>
        </authorList>
    </citation>
    <scope>NUCLEOTIDE SEQUENCE [LARGE SCALE GENOMIC DNA]</scope>
    <source>
        <strain evidence="23 25">SNUC 993</strain>
    </source>
</reference>
<dbReference type="InterPro" id="IPR016156">
    <property type="entry name" value="FAD/NAD-linked_Rdtase_dimer_sf"/>
</dbReference>
<dbReference type="InterPro" id="IPR036188">
    <property type="entry name" value="FAD/NAD-bd_sf"/>
</dbReference>
<feature type="domain" description="FAD/NAD(P)-binding" evidence="20">
    <location>
        <begin position="11"/>
        <end position="329"/>
    </location>
</feature>
<dbReference type="InterPro" id="IPR012999">
    <property type="entry name" value="Pyr_OxRdtase_I_AS"/>
</dbReference>
<dbReference type="GO" id="GO:0050660">
    <property type="term" value="F:flavin adenine dinucleotide binding"/>
    <property type="evidence" value="ECO:0007669"/>
    <property type="project" value="InterPro"/>
</dbReference>
<reference evidence="23" key="3">
    <citation type="submission" date="2018-03" db="EMBL/GenBank/DDBJ databases">
        <authorList>
            <person name="Naushad S."/>
        </authorList>
    </citation>
    <scope>NUCLEOTIDE SEQUENCE</scope>
    <source>
        <strain evidence="23">SNUC 993</strain>
    </source>
</reference>
<evidence type="ECO:0000256" key="14">
    <source>
        <dbReference type="ARBA" id="ARBA00049187"/>
    </source>
</evidence>
<dbReference type="SUPFAM" id="SSF51905">
    <property type="entry name" value="FAD/NAD(P)-binding domain"/>
    <property type="match status" value="1"/>
</dbReference>
<evidence type="ECO:0000256" key="7">
    <source>
        <dbReference type="ARBA" id="ARBA00022490"/>
    </source>
</evidence>
<dbReference type="GeneID" id="64982547"/>
<dbReference type="EC" id="1.8.1.4" evidence="5 18"/>
<dbReference type="PROSITE" id="PS00076">
    <property type="entry name" value="PYRIDINE_REDOX_1"/>
    <property type="match status" value="1"/>
</dbReference>
<evidence type="ECO:0000313" key="22">
    <source>
        <dbReference type="EMBL" id="PNZ65831.1"/>
    </source>
</evidence>
<dbReference type="PIRSF" id="PIRSF000350">
    <property type="entry name" value="Mercury_reductase_MerA"/>
    <property type="match status" value="1"/>
</dbReference>
<feature type="binding site" evidence="16">
    <location>
        <position position="206"/>
    </location>
    <ligand>
        <name>NAD(+)</name>
        <dbReference type="ChEBI" id="CHEBI:57540"/>
    </ligand>
</feature>
<dbReference type="PANTHER" id="PTHR22912">
    <property type="entry name" value="DISULFIDE OXIDOREDUCTASE"/>
    <property type="match status" value="1"/>
</dbReference>
<dbReference type="SUPFAM" id="SSF55424">
    <property type="entry name" value="FAD/NAD-linked reductases, dimerisation (C-terminal) domain"/>
    <property type="match status" value="1"/>
</dbReference>
<evidence type="ECO:0000313" key="25">
    <source>
        <dbReference type="Proteomes" id="UP000242694"/>
    </source>
</evidence>
<comment type="cofactor">
    <cofactor evidence="16 18">
        <name>FAD</name>
        <dbReference type="ChEBI" id="CHEBI:57692"/>
    </cofactor>
    <text evidence="16 18">Binds 1 FAD per subunit.</text>
</comment>
<reference evidence="21" key="4">
    <citation type="submission" date="2023-07" db="EMBL/GenBank/DDBJ databases">
        <title>Evaluation of the beneficial properties of pineapple isolates.</title>
        <authorList>
            <person name="Adefiranye O."/>
        </authorList>
    </citation>
    <scope>NUCLEOTIDE SEQUENCE</scope>
    <source>
        <strain evidence="21">PAPLE_T1</strain>
    </source>
</reference>
<reference evidence="22 24" key="2">
    <citation type="submission" date="2017-08" db="EMBL/GenBank/DDBJ databases">
        <title>Draft genome sequences of 64 type strains of genus Staph aureus.</title>
        <authorList>
            <person name="Cole K."/>
            <person name="Golubchik T."/>
            <person name="Russell J."/>
            <person name="Foster D."/>
            <person name="Llewelyn M."/>
            <person name="Wilson D."/>
            <person name="Crook D."/>
            <person name="Paul J."/>
        </authorList>
    </citation>
    <scope>NUCLEOTIDE SEQUENCE [LARGE SCALE GENOMIC DNA]</scope>
    <source>
        <strain evidence="22 24">NCTC 12101</strain>
    </source>
</reference>
<dbReference type="InterPro" id="IPR001100">
    <property type="entry name" value="Pyr_nuc-diS_OxRdtase"/>
</dbReference>
<dbReference type="InterPro" id="IPR004099">
    <property type="entry name" value="Pyr_nucl-diS_OxRdtase_dimer"/>
</dbReference>
<evidence type="ECO:0000256" key="2">
    <source>
        <dbReference type="ARBA" id="ARBA00004170"/>
    </source>
</evidence>
<evidence type="ECO:0000256" key="6">
    <source>
        <dbReference type="ARBA" id="ARBA00016961"/>
    </source>
</evidence>
<comment type="catalytic activity">
    <reaction evidence="14 18">
        <text>N(6)-[(R)-dihydrolipoyl]-L-lysyl-[protein] + NAD(+) = N(6)-[(R)-lipoyl]-L-lysyl-[protein] + NADH + H(+)</text>
        <dbReference type="Rhea" id="RHEA:15045"/>
        <dbReference type="Rhea" id="RHEA-COMP:10474"/>
        <dbReference type="Rhea" id="RHEA-COMP:10475"/>
        <dbReference type="ChEBI" id="CHEBI:15378"/>
        <dbReference type="ChEBI" id="CHEBI:57540"/>
        <dbReference type="ChEBI" id="CHEBI:57945"/>
        <dbReference type="ChEBI" id="CHEBI:83099"/>
        <dbReference type="ChEBI" id="CHEBI:83100"/>
        <dbReference type="EC" id="1.8.1.4"/>
    </reaction>
</comment>
<feature type="binding site" evidence="16">
    <location>
        <position position="56"/>
    </location>
    <ligand>
        <name>FAD</name>
        <dbReference type="ChEBI" id="CHEBI:57692"/>
    </ligand>
</feature>
<keyword evidence="8 18" id="KW-0285">Flavoprotein</keyword>
<organism evidence="22 24">
    <name type="scientific">Staphylococcus auricularis</name>
    <dbReference type="NCBI Taxonomy" id="29379"/>
    <lineage>
        <taxon>Bacteria</taxon>
        <taxon>Bacillati</taxon>
        <taxon>Bacillota</taxon>
        <taxon>Bacilli</taxon>
        <taxon>Bacillales</taxon>
        <taxon>Staphylococcaceae</taxon>
        <taxon>Staphylococcus</taxon>
    </lineage>
</organism>
<feature type="binding site" evidence="16">
    <location>
        <position position="273"/>
    </location>
    <ligand>
        <name>NAD(+)</name>
        <dbReference type="ChEBI" id="CHEBI:57540"/>
    </ligand>
</feature>
<feature type="binding site" evidence="16">
    <location>
        <position position="314"/>
    </location>
    <ligand>
        <name>FAD</name>
        <dbReference type="ChEBI" id="CHEBI:57692"/>
    </ligand>
</feature>
<evidence type="ECO:0000259" key="20">
    <source>
        <dbReference type="Pfam" id="PF07992"/>
    </source>
</evidence>
<feature type="binding site" evidence="16">
    <location>
        <begin position="183"/>
        <end position="190"/>
    </location>
    <ligand>
        <name>NAD(+)</name>
        <dbReference type="ChEBI" id="CHEBI:57540"/>
    </ligand>
</feature>
<dbReference type="GO" id="GO:0016020">
    <property type="term" value="C:membrane"/>
    <property type="evidence" value="ECO:0007669"/>
    <property type="project" value="UniProtKB-SubCell"/>
</dbReference>
<dbReference type="EMBL" id="PZDI01000055">
    <property type="protein sequence ID" value="PTH14435.1"/>
    <property type="molecule type" value="Genomic_DNA"/>
</dbReference>
<comment type="miscellaneous">
    <text evidence="18">The active site is a redox-active disulfide bond.</text>
</comment>
<evidence type="ECO:0000256" key="18">
    <source>
        <dbReference type="RuleBase" id="RU003692"/>
    </source>
</evidence>
<protein>
    <recommendedName>
        <fullName evidence="6 18">Dihydrolipoyl dehydrogenase</fullName>
        <ecNumber evidence="5 18">1.8.1.4</ecNumber>
    </recommendedName>
</protein>
<keyword evidence="16" id="KW-0547">Nucleotide-binding</keyword>
<evidence type="ECO:0000256" key="3">
    <source>
        <dbReference type="ARBA" id="ARBA00004496"/>
    </source>
</evidence>
<keyword evidence="10 18" id="KW-0560">Oxidoreductase</keyword>